<evidence type="ECO:0000256" key="1">
    <source>
        <dbReference type="ARBA" id="ARBA00004123"/>
    </source>
</evidence>
<keyword evidence="7" id="KW-0949">S-adenosyl-L-methionine</keyword>
<dbReference type="PANTHER" id="PTHR14614:SF39">
    <property type="entry name" value="HISTIDINE PROTEIN METHYLTRANSFERASE 1 HOMOLOG"/>
    <property type="match status" value="1"/>
</dbReference>
<accession>A0A818MAD1</accession>
<reference evidence="11" key="1">
    <citation type="submission" date="2021-02" db="EMBL/GenBank/DDBJ databases">
        <authorList>
            <person name="Nowell W R."/>
        </authorList>
    </citation>
    <scope>NUCLEOTIDE SEQUENCE</scope>
</reference>
<comment type="subcellular location">
    <subcellularLocation>
        <location evidence="2">Cytoplasm</location>
    </subcellularLocation>
    <subcellularLocation>
        <location evidence="1">Nucleus</location>
    </subcellularLocation>
</comment>
<dbReference type="PANTHER" id="PTHR14614">
    <property type="entry name" value="HEPATOCELLULAR CARCINOMA-ASSOCIATED ANTIGEN"/>
    <property type="match status" value="1"/>
</dbReference>
<protein>
    <recommendedName>
        <fullName evidence="3">protein-histidine N-methyltransferase</fullName>
        <ecNumber evidence="3">2.1.1.85</ecNumber>
    </recommendedName>
</protein>
<keyword evidence="8" id="KW-0539">Nucleus</keyword>
<dbReference type="GO" id="GO:0005634">
    <property type="term" value="C:nucleus"/>
    <property type="evidence" value="ECO:0007669"/>
    <property type="project" value="UniProtKB-SubCell"/>
</dbReference>
<comment type="similarity">
    <text evidence="9">Belongs to the methyltransferase superfamily. METTL18 family.</text>
</comment>
<evidence type="ECO:0000256" key="7">
    <source>
        <dbReference type="ARBA" id="ARBA00022691"/>
    </source>
</evidence>
<evidence type="ECO:0000256" key="6">
    <source>
        <dbReference type="ARBA" id="ARBA00022679"/>
    </source>
</evidence>
<organism evidence="11 12">
    <name type="scientific">Adineta steineri</name>
    <dbReference type="NCBI Taxonomy" id="433720"/>
    <lineage>
        <taxon>Eukaryota</taxon>
        <taxon>Metazoa</taxon>
        <taxon>Spiralia</taxon>
        <taxon>Gnathifera</taxon>
        <taxon>Rotifera</taxon>
        <taxon>Eurotatoria</taxon>
        <taxon>Bdelloidea</taxon>
        <taxon>Adinetida</taxon>
        <taxon>Adinetidae</taxon>
        <taxon>Adineta</taxon>
    </lineage>
</organism>
<proteinExistence type="inferred from homology"/>
<dbReference type="InterPro" id="IPR019410">
    <property type="entry name" value="Methyltransf_16"/>
</dbReference>
<dbReference type="CDD" id="cd02440">
    <property type="entry name" value="AdoMet_MTases"/>
    <property type="match status" value="1"/>
</dbReference>
<dbReference type="InterPro" id="IPR029063">
    <property type="entry name" value="SAM-dependent_MTases_sf"/>
</dbReference>
<dbReference type="Pfam" id="PF10294">
    <property type="entry name" value="Methyltransf_16"/>
    <property type="match status" value="1"/>
</dbReference>
<evidence type="ECO:0000256" key="2">
    <source>
        <dbReference type="ARBA" id="ARBA00004496"/>
    </source>
</evidence>
<dbReference type="Proteomes" id="UP000663860">
    <property type="component" value="Unassembled WGS sequence"/>
</dbReference>
<evidence type="ECO:0000256" key="4">
    <source>
        <dbReference type="ARBA" id="ARBA00022490"/>
    </source>
</evidence>
<gene>
    <name evidence="10" type="ORF">IZO911_LOCUS41165</name>
    <name evidence="11" type="ORF">KXQ929_LOCUS4237</name>
</gene>
<name>A0A818MAD1_9BILA</name>
<keyword evidence="5" id="KW-0489">Methyltransferase</keyword>
<dbReference type="EMBL" id="CAJNOE010001514">
    <property type="protein sequence ID" value="CAF1429809.1"/>
    <property type="molecule type" value="Genomic_DNA"/>
</dbReference>
<comment type="caution">
    <text evidence="11">The sequence shown here is derived from an EMBL/GenBank/DDBJ whole genome shotgun (WGS) entry which is preliminary data.</text>
</comment>
<keyword evidence="4" id="KW-0963">Cytoplasm</keyword>
<evidence type="ECO:0000256" key="8">
    <source>
        <dbReference type="ARBA" id="ARBA00023242"/>
    </source>
</evidence>
<dbReference type="SUPFAM" id="SSF53335">
    <property type="entry name" value="S-adenosyl-L-methionine-dependent methyltransferases"/>
    <property type="match status" value="1"/>
</dbReference>
<keyword evidence="6" id="KW-0808">Transferase</keyword>
<dbReference type="EMBL" id="CAJOBB010000144">
    <property type="protein sequence ID" value="CAF3583319.1"/>
    <property type="molecule type" value="Genomic_DNA"/>
</dbReference>
<evidence type="ECO:0000256" key="3">
    <source>
        <dbReference type="ARBA" id="ARBA00012533"/>
    </source>
</evidence>
<dbReference type="Proteomes" id="UP000663868">
    <property type="component" value="Unassembled WGS sequence"/>
</dbReference>
<dbReference type="AlphaFoldDB" id="A0A818MAD1"/>
<dbReference type="EC" id="2.1.1.85" evidence="3"/>
<evidence type="ECO:0000313" key="10">
    <source>
        <dbReference type="EMBL" id="CAF1429809.1"/>
    </source>
</evidence>
<dbReference type="GO" id="GO:0005737">
    <property type="term" value="C:cytoplasm"/>
    <property type="evidence" value="ECO:0007669"/>
    <property type="project" value="UniProtKB-SubCell"/>
</dbReference>
<dbReference type="Gene3D" id="3.40.50.150">
    <property type="entry name" value="Vaccinia Virus protein VP39"/>
    <property type="match status" value="1"/>
</dbReference>
<dbReference type="GO" id="GO:0032259">
    <property type="term" value="P:methylation"/>
    <property type="evidence" value="ECO:0007669"/>
    <property type="project" value="UniProtKB-KW"/>
</dbReference>
<evidence type="ECO:0000256" key="9">
    <source>
        <dbReference type="ARBA" id="ARBA00038126"/>
    </source>
</evidence>
<evidence type="ECO:0000256" key="5">
    <source>
        <dbReference type="ARBA" id="ARBA00022603"/>
    </source>
</evidence>
<evidence type="ECO:0000313" key="11">
    <source>
        <dbReference type="EMBL" id="CAF3583319.1"/>
    </source>
</evidence>
<sequence>MFKFNFNVEENGINENLNVKEKQDDLSTLTQEFGYFHIDDLQSESKEDEEKSRQKFELYKSDLIPNIYEGGFKTWECSHDLVNYLKSIIENYQNITTVIELGCGSGLPGLELNKSQQFHVDFQDFNREVVEQTGKQLKKEKRMYNNRMFFGDWSDLINIIPSRYYDIILTSETIYNISNYGKLVQLFDHALKPQGVIYLAAKVYYFGVQGGVRQFEEFISKTGLFNTRVIQIIDANVKREILQITRSVC</sequence>
<dbReference type="GO" id="GO:0018064">
    <property type="term" value="F:protein-L-histidine N-tele-methyltransferase activity"/>
    <property type="evidence" value="ECO:0007669"/>
    <property type="project" value="UniProtKB-EC"/>
</dbReference>
<evidence type="ECO:0000313" key="12">
    <source>
        <dbReference type="Proteomes" id="UP000663868"/>
    </source>
</evidence>